<dbReference type="AlphaFoldDB" id="A0A2T0VBH0"/>
<evidence type="ECO:0000313" key="10">
    <source>
        <dbReference type="Proteomes" id="UP000237983"/>
    </source>
</evidence>
<keyword evidence="10" id="KW-1185">Reference proteome</keyword>
<comment type="caution">
    <text evidence="9">The sequence shown here is derived from an EMBL/GenBank/DDBJ whole genome shotgun (WGS) entry which is preliminary data.</text>
</comment>
<evidence type="ECO:0000256" key="7">
    <source>
        <dbReference type="SAM" id="Phobius"/>
    </source>
</evidence>
<keyword evidence="3 7" id="KW-0812">Transmembrane</keyword>
<accession>A0A2T0VBH0</accession>
<dbReference type="Pfam" id="PF13396">
    <property type="entry name" value="PLDc_N"/>
    <property type="match status" value="1"/>
</dbReference>
<evidence type="ECO:0000256" key="1">
    <source>
        <dbReference type="ARBA" id="ARBA00004651"/>
    </source>
</evidence>
<feature type="transmembrane region" description="Helical" evidence="7">
    <location>
        <begin position="34"/>
        <end position="54"/>
    </location>
</feature>
<name>A0A2T0VBH0_9MICO</name>
<sequence length="136" mass="15148">MYLLAAVLPLVLIIAALADIITRDDSQVKHLPKMVWILLVVLLPFVGSILWFAIGREYAARGDRGTFGDPRRWGSPVESSSAVGSSAFASSVAGAGRGRSTEEELADLEREIEFHENQERIRLLEAEIEERRKRSE</sequence>
<feature type="coiled-coil region" evidence="6">
    <location>
        <begin position="98"/>
        <end position="134"/>
    </location>
</feature>
<evidence type="ECO:0000256" key="6">
    <source>
        <dbReference type="SAM" id="Coils"/>
    </source>
</evidence>
<evidence type="ECO:0000256" key="3">
    <source>
        <dbReference type="ARBA" id="ARBA00022692"/>
    </source>
</evidence>
<dbReference type="GO" id="GO:0005886">
    <property type="term" value="C:plasma membrane"/>
    <property type="evidence" value="ECO:0007669"/>
    <property type="project" value="UniProtKB-SubCell"/>
</dbReference>
<evidence type="ECO:0000256" key="5">
    <source>
        <dbReference type="ARBA" id="ARBA00023136"/>
    </source>
</evidence>
<keyword evidence="6" id="KW-0175">Coiled coil</keyword>
<evidence type="ECO:0000256" key="2">
    <source>
        <dbReference type="ARBA" id="ARBA00022475"/>
    </source>
</evidence>
<dbReference type="RefSeq" id="WP_106213158.1">
    <property type="nucleotide sequence ID" value="NZ_PVTL01000006.1"/>
</dbReference>
<dbReference type="OrthoDB" id="3298527at2"/>
<reference evidence="9 10" key="1">
    <citation type="submission" date="2018-03" db="EMBL/GenBank/DDBJ databases">
        <title>Genomic Encyclopedia of Type Strains, Phase III (KMG-III): the genomes of soil and plant-associated and newly described type strains.</title>
        <authorList>
            <person name="Whitman W."/>
        </authorList>
    </citation>
    <scope>NUCLEOTIDE SEQUENCE [LARGE SCALE GENOMIC DNA]</scope>
    <source>
        <strain evidence="9 10">CGMCC 1.12484</strain>
    </source>
</reference>
<comment type="subcellular location">
    <subcellularLocation>
        <location evidence="1">Cell membrane</location>
        <topology evidence="1">Multi-pass membrane protein</topology>
    </subcellularLocation>
</comment>
<keyword evidence="2" id="KW-1003">Cell membrane</keyword>
<evidence type="ECO:0000256" key="4">
    <source>
        <dbReference type="ARBA" id="ARBA00022989"/>
    </source>
</evidence>
<protein>
    <submittedName>
        <fullName evidence="9">Phospholipase D-like protein</fullName>
    </submittedName>
</protein>
<keyword evidence="5 7" id="KW-0472">Membrane</keyword>
<gene>
    <name evidence="9" type="ORF">B0I08_106118</name>
</gene>
<proteinExistence type="predicted"/>
<feature type="domain" description="Cardiolipin synthase N-terminal" evidence="8">
    <location>
        <begin position="11"/>
        <end position="56"/>
    </location>
</feature>
<dbReference type="Proteomes" id="UP000237983">
    <property type="component" value="Unassembled WGS sequence"/>
</dbReference>
<evidence type="ECO:0000259" key="8">
    <source>
        <dbReference type="Pfam" id="PF13396"/>
    </source>
</evidence>
<dbReference type="InterPro" id="IPR027379">
    <property type="entry name" value="CLS_N"/>
</dbReference>
<keyword evidence="4 7" id="KW-1133">Transmembrane helix</keyword>
<dbReference type="EMBL" id="PVTL01000006">
    <property type="protein sequence ID" value="PRY67511.1"/>
    <property type="molecule type" value="Genomic_DNA"/>
</dbReference>
<evidence type="ECO:0000313" key="9">
    <source>
        <dbReference type="EMBL" id="PRY67511.1"/>
    </source>
</evidence>
<organism evidence="9 10">
    <name type="scientific">Glaciihabitans tibetensis</name>
    <dbReference type="NCBI Taxonomy" id="1266600"/>
    <lineage>
        <taxon>Bacteria</taxon>
        <taxon>Bacillati</taxon>
        <taxon>Actinomycetota</taxon>
        <taxon>Actinomycetes</taxon>
        <taxon>Micrococcales</taxon>
        <taxon>Microbacteriaceae</taxon>
        <taxon>Glaciihabitans</taxon>
    </lineage>
</organism>